<dbReference type="PANTHER" id="PTHR43014">
    <property type="entry name" value="MERCURIC REDUCTASE"/>
    <property type="match status" value="1"/>
</dbReference>
<evidence type="ECO:0000256" key="7">
    <source>
        <dbReference type="ARBA" id="ARBA00023284"/>
    </source>
</evidence>
<keyword evidence="8" id="KW-0520">NAD</keyword>
<dbReference type="PIRSF" id="PIRSF000350">
    <property type="entry name" value="Mercury_reductase_MerA"/>
    <property type="match status" value="1"/>
</dbReference>
<dbReference type="InterPro" id="IPR012999">
    <property type="entry name" value="Pyr_OxRdtase_I_AS"/>
</dbReference>
<comment type="cofactor">
    <cofactor evidence="8">
        <name>FAD</name>
        <dbReference type="ChEBI" id="CHEBI:57692"/>
    </cofactor>
    <text evidence="8">Binds 1 FAD per subunit.</text>
</comment>
<keyword evidence="6" id="KW-1015">Disulfide bond</keyword>
<dbReference type="Gene3D" id="3.50.50.60">
    <property type="entry name" value="FAD/NAD(P)-binding domain"/>
    <property type="match status" value="2"/>
</dbReference>
<keyword evidence="2 10" id="KW-0285">Flavoprotein</keyword>
<feature type="binding site" evidence="8">
    <location>
        <position position="338"/>
    </location>
    <ligand>
        <name>FAD</name>
        <dbReference type="ChEBI" id="CHEBI:57692"/>
    </ligand>
</feature>
<keyword evidence="14" id="KW-1185">Reference proteome</keyword>
<evidence type="ECO:0000259" key="11">
    <source>
        <dbReference type="Pfam" id="PF02852"/>
    </source>
</evidence>
<keyword evidence="4" id="KW-0521">NADP</keyword>
<feature type="binding site" evidence="8">
    <location>
        <begin position="208"/>
        <end position="215"/>
    </location>
    <ligand>
        <name>NAD(+)</name>
        <dbReference type="ChEBI" id="CHEBI:57540"/>
    </ligand>
</feature>
<sequence length="508" mass="54044">MSTRHGSKPDTEENRLLADNVHPADWVNPEPAGRYNLVVIGAGTAGLVCAAGAAALGGKVALIERGFMGGDCLNVGCVPSKGFLRGARAAFDARFGARFGVTGGEGTVGDFSAAMARMRTLRAGLSGHDAARRFRDELGVDVFFGGGRFTGADRIEVAGATLFFARAAVCTGARAAAPAIPGLAEAGYLTNETVFSLTEMPRRLAVIGGGPIGCELAQGFARFGARVHLIEHGRRLLPRDDADASSLMLRAFLREEIEVHLETGVTSVEARASGKVLHLERAGRPFALEVDAILVGAGRAPNVEGMGLDLAGVGYDREGVQVDDTLRTSNPRIYAAGDVCSRLRFTHTADAQARIVIANALFMGRRRNSALTVPWCTYTDPEVAHVGLTEADALFRGVAMDTLTIPLADVDRAVLDGEEEGFARVHLKKGGDTILGATIVARHAGEMIGEVALAISSGLGLTAIGNTIHPYPTQAEVLKKLADLHQRRWLTPLVQRLLRAWLSWRRKW</sequence>
<dbReference type="RefSeq" id="WP_135868523.1">
    <property type="nucleotide sequence ID" value="NZ_SRSC01000001.1"/>
</dbReference>
<dbReference type="Proteomes" id="UP000306416">
    <property type="component" value="Unassembled WGS sequence"/>
</dbReference>
<evidence type="ECO:0000259" key="12">
    <source>
        <dbReference type="Pfam" id="PF07992"/>
    </source>
</evidence>
<comment type="similarity">
    <text evidence="1 10">Belongs to the class-I pyridine nucleotide-disulfide oxidoreductase family.</text>
</comment>
<comment type="caution">
    <text evidence="13">The sequence shown here is derived from an EMBL/GenBank/DDBJ whole genome shotgun (WGS) entry which is preliminary data.</text>
</comment>
<dbReference type="GO" id="GO:0003955">
    <property type="term" value="F:NAD(P)H dehydrogenase (quinone) activity"/>
    <property type="evidence" value="ECO:0007669"/>
    <property type="project" value="TreeGrafter"/>
</dbReference>
<feature type="domain" description="Pyridine nucleotide-disulphide oxidoreductase dimerisation" evidence="11">
    <location>
        <begin position="373"/>
        <end position="481"/>
    </location>
</feature>
<evidence type="ECO:0000313" key="14">
    <source>
        <dbReference type="Proteomes" id="UP000306416"/>
    </source>
</evidence>
<dbReference type="EMBL" id="SRSC01000001">
    <property type="protein sequence ID" value="TGU74186.1"/>
    <property type="molecule type" value="Genomic_DNA"/>
</dbReference>
<dbReference type="NCBIfam" id="NF004991">
    <property type="entry name" value="PRK06370.1-3"/>
    <property type="match status" value="1"/>
</dbReference>
<dbReference type="InterPro" id="IPR016156">
    <property type="entry name" value="FAD/NAD-linked_Rdtase_dimer_sf"/>
</dbReference>
<dbReference type="InterPro" id="IPR023753">
    <property type="entry name" value="FAD/NAD-binding_dom"/>
</dbReference>
<evidence type="ECO:0000256" key="6">
    <source>
        <dbReference type="ARBA" id="ARBA00023157"/>
    </source>
</evidence>
<dbReference type="GO" id="GO:0016668">
    <property type="term" value="F:oxidoreductase activity, acting on a sulfur group of donors, NAD(P) as acceptor"/>
    <property type="evidence" value="ECO:0007669"/>
    <property type="project" value="InterPro"/>
</dbReference>
<dbReference type="InterPro" id="IPR001100">
    <property type="entry name" value="Pyr_nuc-diS_OxRdtase"/>
</dbReference>
<feature type="binding site" evidence="8">
    <location>
        <position position="298"/>
    </location>
    <ligand>
        <name>NAD(+)</name>
        <dbReference type="ChEBI" id="CHEBI:57540"/>
    </ligand>
</feature>
<dbReference type="SUPFAM" id="SSF55424">
    <property type="entry name" value="FAD/NAD-linked reductases, dimerisation (C-terminal) domain"/>
    <property type="match status" value="1"/>
</dbReference>
<evidence type="ECO:0000256" key="4">
    <source>
        <dbReference type="ARBA" id="ARBA00022857"/>
    </source>
</evidence>
<dbReference type="Gene3D" id="3.30.390.30">
    <property type="match status" value="1"/>
</dbReference>
<reference evidence="13 14" key="1">
    <citation type="submission" date="2019-04" db="EMBL/GenBank/DDBJ databases">
        <title>Geobacter oryzae sp. nov., ferric-reducing bacteria isolated from paddy soil.</title>
        <authorList>
            <person name="Xu Z."/>
            <person name="Masuda Y."/>
            <person name="Itoh H."/>
            <person name="Senoo K."/>
        </authorList>
    </citation>
    <scope>NUCLEOTIDE SEQUENCE [LARGE SCALE GENOMIC DNA]</scope>
    <source>
        <strain evidence="13 14">Red111</strain>
    </source>
</reference>
<dbReference type="PRINTS" id="PR00368">
    <property type="entry name" value="FADPNR"/>
</dbReference>
<dbReference type="Pfam" id="PF02852">
    <property type="entry name" value="Pyr_redox_dim"/>
    <property type="match status" value="1"/>
</dbReference>
<dbReference type="GO" id="GO:0050660">
    <property type="term" value="F:flavin adenine dinucleotide binding"/>
    <property type="evidence" value="ECO:0007669"/>
    <property type="project" value="TreeGrafter"/>
</dbReference>
<feature type="disulfide bond" description="Redox-active" evidence="9">
    <location>
        <begin position="72"/>
        <end position="77"/>
    </location>
</feature>
<evidence type="ECO:0000256" key="2">
    <source>
        <dbReference type="ARBA" id="ARBA00022630"/>
    </source>
</evidence>
<dbReference type="PROSITE" id="PS00076">
    <property type="entry name" value="PYRIDINE_REDOX_1"/>
    <property type="match status" value="1"/>
</dbReference>
<organism evidence="13 14">
    <name type="scientific">Geomonas terrae</name>
    <dbReference type="NCBI Taxonomy" id="2562681"/>
    <lineage>
        <taxon>Bacteria</taxon>
        <taxon>Pseudomonadati</taxon>
        <taxon>Thermodesulfobacteriota</taxon>
        <taxon>Desulfuromonadia</taxon>
        <taxon>Geobacterales</taxon>
        <taxon>Geobacteraceae</taxon>
        <taxon>Geomonas</taxon>
    </lineage>
</organism>
<keyword evidence="7 10" id="KW-0676">Redox-active center</keyword>
<keyword evidence="5 10" id="KW-0560">Oxidoreductase</keyword>
<dbReference type="PRINTS" id="PR00411">
    <property type="entry name" value="PNDRDTASEI"/>
</dbReference>
<evidence type="ECO:0000256" key="8">
    <source>
        <dbReference type="PIRSR" id="PIRSR000350-3"/>
    </source>
</evidence>
<evidence type="ECO:0000256" key="5">
    <source>
        <dbReference type="ARBA" id="ARBA00023002"/>
    </source>
</evidence>
<feature type="binding site" evidence="8">
    <location>
        <position position="81"/>
    </location>
    <ligand>
        <name>FAD</name>
        <dbReference type="ChEBI" id="CHEBI:57692"/>
    </ligand>
</feature>
<name>A0A4S1CLS4_9BACT</name>
<dbReference type="FunFam" id="3.30.390.30:FF:000001">
    <property type="entry name" value="Dihydrolipoyl dehydrogenase"/>
    <property type="match status" value="1"/>
</dbReference>
<dbReference type="InterPro" id="IPR036188">
    <property type="entry name" value="FAD/NAD-bd_sf"/>
</dbReference>
<dbReference type="InterPro" id="IPR004099">
    <property type="entry name" value="Pyr_nucl-diS_OxRdtase_dimer"/>
</dbReference>
<evidence type="ECO:0000313" key="13">
    <source>
        <dbReference type="EMBL" id="TGU74186.1"/>
    </source>
</evidence>
<evidence type="ECO:0000256" key="10">
    <source>
        <dbReference type="RuleBase" id="RU003691"/>
    </source>
</evidence>
<gene>
    <name evidence="13" type="ORF">E4633_01585</name>
</gene>
<evidence type="ECO:0000256" key="9">
    <source>
        <dbReference type="PIRSR" id="PIRSR000350-4"/>
    </source>
</evidence>
<accession>A0A4S1CLS4</accession>
<keyword evidence="8" id="KW-0547">Nucleotide-binding</keyword>
<dbReference type="AlphaFoldDB" id="A0A4S1CLS4"/>
<evidence type="ECO:0000256" key="1">
    <source>
        <dbReference type="ARBA" id="ARBA00007532"/>
    </source>
</evidence>
<feature type="binding site" evidence="8">
    <location>
        <position position="231"/>
    </location>
    <ligand>
        <name>NAD(+)</name>
        <dbReference type="ChEBI" id="CHEBI:57540"/>
    </ligand>
</feature>
<evidence type="ECO:0000256" key="3">
    <source>
        <dbReference type="ARBA" id="ARBA00022827"/>
    </source>
</evidence>
<dbReference type="SUPFAM" id="SSF51905">
    <property type="entry name" value="FAD/NAD(P)-binding domain"/>
    <property type="match status" value="1"/>
</dbReference>
<feature type="domain" description="FAD/NAD(P)-binding" evidence="12">
    <location>
        <begin position="35"/>
        <end position="353"/>
    </location>
</feature>
<proteinExistence type="inferred from homology"/>
<feature type="binding site" evidence="8">
    <location>
        <position position="147"/>
    </location>
    <ligand>
        <name>FAD</name>
        <dbReference type="ChEBI" id="CHEBI:57692"/>
    </ligand>
</feature>
<keyword evidence="3 8" id="KW-0274">FAD</keyword>
<dbReference type="PANTHER" id="PTHR43014:SF2">
    <property type="entry name" value="MERCURIC REDUCTASE"/>
    <property type="match status" value="1"/>
</dbReference>
<dbReference type="Pfam" id="PF07992">
    <property type="entry name" value="Pyr_redox_2"/>
    <property type="match status" value="1"/>
</dbReference>
<protein>
    <submittedName>
        <fullName evidence="13">Mercuric reductase</fullName>
    </submittedName>
</protein>